<dbReference type="RefSeq" id="WP_008728132.1">
    <property type="nucleotide sequence ID" value="NZ_CP019914.1"/>
</dbReference>
<proteinExistence type="predicted"/>
<name>A0AAC9TU60_9SPIR</name>
<evidence type="ECO:0000313" key="2">
    <source>
        <dbReference type="Proteomes" id="UP000264880"/>
    </source>
</evidence>
<dbReference type="KEGG" id="bhp:BHAMNSH16_07790"/>
<dbReference type="EMBL" id="CP019914">
    <property type="protein sequence ID" value="ASJ21548.1"/>
    <property type="molecule type" value="Genomic_DNA"/>
</dbReference>
<sequence length="84" mass="9946">MKIDSQKQYIHIERDNKKERIIIDAKNISSEDTIYLLTEFIYFVTNKENVPADGFVDIIKDAVRLKTELEKKGMNNERAKLCRR</sequence>
<keyword evidence="2" id="KW-1185">Reference proteome</keyword>
<protein>
    <submittedName>
        <fullName evidence="1">Uncharacterized protein</fullName>
    </submittedName>
</protein>
<accession>A0AAC9TU60</accession>
<reference evidence="1 2" key="1">
    <citation type="submission" date="2017-02" db="EMBL/GenBank/DDBJ databases">
        <title>Complete genome sequence of Brachyspira hampsonii genomovar I strain NSH-16 (ATCC BAA-2463).</title>
        <authorList>
            <person name="Mirajkar N.S."/>
            <person name="Gebhart C.J."/>
        </authorList>
    </citation>
    <scope>NUCLEOTIDE SEQUENCE [LARGE SCALE GENOMIC DNA]</scope>
    <source>
        <strain evidence="1 2">NSH-16</strain>
    </source>
</reference>
<dbReference type="AlphaFoldDB" id="A0AAC9TU60"/>
<organism evidence="1 2">
    <name type="scientific">Brachyspira hampsonii</name>
    <dbReference type="NCBI Taxonomy" id="1287055"/>
    <lineage>
        <taxon>Bacteria</taxon>
        <taxon>Pseudomonadati</taxon>
        <taxon>Spirochaetota</taxon>
        <taxon>Spirochaetia</taxon>
        <taxon>Brachyspirales</taxon>
        <taxon>Brachyspiraceae</taxon>
        <taxon>Brachyspira</taxon>
    </lineage>
</organism>
<evidence type="ECO:0000313" key="1">
    <source>
        <dbReference type="EMBL" id="ASJ21548.1"/>
    </source>
</evidence>
<dbReference type="Proteomes" id="UP000264880">
    <property type="component" value="Chromosome"/>
</dbReference>
<gene>
    <name evidence="1" type="ORF">BHAMNSH16_07790</name>
</gene>